<evidence type="ECO:0000313" key="4">
    <source>
        <dbReference type="EMBL" id="KFC09447.1"/>
    </source>
</evidence>
<dbReference type="InterPro" id="IPR010679">
    <property type="entry name" value="DUF1254"/>
</dbReference>
<evidence type="ECO:0000256" key="1">
    <source>
        <dbReference type="SAM" id="SignalP"/>
    </source>
</evidence>
<dbReference type="Gene3D" id="2.60.120.600">
    <property type="entry name" value="Domain of unknown function DUF1214, C-terminal domain"/>
    <property type="match status" value="1"/>
</dbReference>
<dbReference type="Gene3D" id="2.60.40.1610">
    <property type="entry name" value="Domain of unknown function DUF1254"/>
    <property type="match status" value="1"/>
</dbReference>
<dbReference type="eggNOG" id="COG5361">
    <property type="taxonomic scope" value="Bacteria"/>
</dbReference>
<name>A0A085AGV2_9ENTR</name>
<feature type="chain" id="PRO_5001786448" evidence="1">
    <location>
        <begin position="25"/>
        <end position="450"/>
    </location>
</feature>
<dbReference type="RefSeq" id="WP_038154405.1">
    <property type="nucleotide sequence ID" value="NZ_JMTB01000039.1"/>
</dbReference>
<sequence length="450" mass="49893">MNSIRLFVVSLLISVMSLTSAAQAQAPADENQLYNAWSYLLGRALIIRQENTDMREPGMNYNVIKYHNLASDTAFVNPNFDVAYLESWIAIDDNSAALVSVPEIKDRYYTIQLLNEWGDNITNINSRVYPNHPSGIFALVTAHSNVKLPAGAIPVILPSNKAKLLGRFELKDSPEEATKLQRAVTLTITGTPHITQPPAIPEFTNDKLPGVALFDNAEAILQSAPDYTPVAAGVQQSVRDIAQKVHTNSQYRQQTDNALTQHVIPAFMQEAHTGIATWKNNWLGGHKEGRGYNGHYGTDYRMRTAINLLGIWANSPGEAVYYLATKDSNGQSLNGNGFYRLHFPATALPETMAKAFWSIIMVSIPDYQVIPNPLKRYNFNNYSGLKKNSDGSLDIVIGPRPPKHFPESNWLPSSTNQAFAFTFRAYVPEPDVAAGDRFPPAVTPVNENQF</sequence>
<keyword evidence="5" id="KW-1185">Reference proteome</keyword>
<dbReference type="InterPro" id="IPR037050">
    <property type="entry name" value="DUF1254_sf"/>
</dbReference>
<dbReference type="PANTHER" id="PTHR36509">
    <property type="entry name" value="BLL3101 PROTEIN"/>
    <property type="match status" value="1"/>
</dbReference>
<dbReference type="InterPro" id="IPR010621">
    <property type="entry name" value="DUF1214"/>
</dbReference>
<evidence type="ECO:0000313" key="5">
    <source>
        <dbReference type="Proteomes" id="UP000028630"/>
    </source>
</evidence>
<feature type="signal peptide" evidence="1">
    <location>
        <begin position="1"/>
        <end position="24"/>
    </location>
</feature>
<accession>A0A085AGV2</accession>
<feature type="domain" description="DUF1254" evidence="3">
    <location>
        <begin position="69"/>
        <end position="186"/>
    </location>
</feature>
<dbReference type="Pfam" id="PF06742">
    <property type="entry name" value="DUF1214"/>
    <property type="match status" value="1"/>
</dbReference>
<feature type="domain" description="DUF1214" evidence="2">
    <location>
        <begin position="318"/>
        <end position="429"/>
    </location>
</feature>
<dbReference type="Proteomes" id="UP000028630">
    <property type="component" value="Unassembled WGS sequence"/>
</dbReference>
<dbReference type="EMBL" id="JMTB01000039">
    <property type="protein sequence ID" value="KFC09447.1"/>
    <property type="molecule type" value="Genomic_DNA"/>
</dbReference>
<dbReference type="Pfam" id="PF06863">
    <property type="entry name" value="DUF1254"/>
    <property type="match status" value="1"/>
</dbReference>
<evidence type="ECO:0000259" key="2">
    <source>
        <dbReference type="Pfam" id="PF06742"/>
    </source>
</evidence>
<dbReference type="AlphaFoldDB" id="A0A085AGV2"/>
<dbReference type="OrthoDB" id="9777345at2"/>
<keyword evidence="1" id="KW-0732">Signal</keyword>
<protein>
    <submittedName>
        <fullName evidence="4">Putative exported protein</fullName>
    </submittedName>
</protein>
<dbReference type="PANTHER" id="PTHR36509:SF2">
    <property type="entry name" value="BLL3101 PROTEIN"/>
    <property type="match status" value="1"/>
</dbReference>
<reference evidence="5" key="1">
    <citation type="submission" date="2014-05" db="EMBL/GenBank/DDBJ databases">
        <title>ATOL: Assembling a taxonomically balanced genome-scale reconstruction of the evolutionary history of the Enterobacteriaceae.</title>
        <authorList>
            <person name="Plunkett G. III"/>
            <person name="Neeno-Eckwall E.C."/>
            <person name="Glasner J.D."/>
            <person name="Perna N.T."/>
        </authorList>
    </citation>
    <scope>NUCLEOTIDE SEQUENCE [LARGE SCALE GENOMIC DNA]</scope>
    <source>
        <strain evidence="5">ATCC 49490</strain>
    </source>
</reference>
<dbReference type="InterPro" id="IPR037049">
    <property type="entry name" value="DUF1214_C_sf"/>
</dbReference>
<gene>
    <name evidence="4" type="ORF">GTGU_00825</name>
</gene>
<comment type="caution">
    <text evidence="4">The sequence shown here is derived from an EMBL/GenBank/DDBJ whole genome shotgun (WGS) entry which is preliminary data.</text>
</comment>
<dbReference type="SUPFAM" id="SSF160935">
    <property type="entry name" value="VPA0735-like"/>
    <property type="match status" value="1"/>
</dbReference>
<organism evidence="4 5">
    <name type="scientific">Trabulsiella guamensis ATCC 49490</name>
    <dbReference type="NCBI Taxonomy" id="1005994"/>
    <lineage>
        <taxon>Bacteria</taxon>
        <taxon>Pseudomonadati</taxon>
        <taxon>Pseudomonadota</taxon>
        <taxon>Gammaproteobacteria</taxon>
        <taxon>Enterobacterales</taxon>
        <taxon>Enterobacteriaceae</taxon>
        <taxon>Trabulsiella</taxon>
    </lineage>
</organism>
<evidence type="ECO:0000259" key="3">
    <source>
        <dbReference type="Pfam" id="PF06863"/>
    </source>
</evidence>
<proteinExistence type="predicted"/>